<organism evidence="1 2">
    <name type="scientific">Anaerobranca gottschalkii DSM 13577</name>
    <dbReference type="NCBI Taxonomy" id="1120990"/>
    <lineage>
        <taxon>Bacteria</taxon>
        <taxon>Bacillati</taxon>
        <taxon>Bacillota</taxon>
        <taxon>Clostridia</taxon>
        <taxon>Eubacteriales</taxon>
        <taxon>Proteinivoracaceae</taxon>
        <taxon>Anaerobranca</taxon>
    </lineage>
</organism>
<dbReference type="EMBL" id="FOIF01000008">
    <property type="protein sequence ID" value="SES79055.1"/>
    <property type="molecule type" value="Genomic_DNA"/>
</dbReference>
<dbReference type="AlphaFoldDB" id="A0A1H9ZDX3"/>
<reference evidence="2" key="1">
    <citation type="submission" date="2016-10" db="EMBL/GenBank/DDBJ databases">
        <authorList>
            <person name="Varghese N."/>
            <person name="Submissions S."/>
        </authorList>
    </citation>
    <scope>NUCLEOTIDE SEQUENCE [LARGE SCALE GENOMIC DNA]</scope>
    <source>
        <strain evidence="2">DSM 13577</strain>
    </source>
</reference>
<name>A0A1H9ZDX3_9FIRM</name>
<dbReference type="Proteomes" id="UP000243819">
    <property type="component" value="Unassembled WGS sequence"/>
</dbReference>
<evidence type="ECO:0000313" key="1">
    <source>
        <dbReference type="EMBL" id="SES79055.1"/>
    </source>
</evidence>
<dbReference type="Gene3D" id="3.30.1490.480">
    <property type="entry name" value="Endolytic murein transglycosylase"/>
    <property type="match status" value="1"/>
</dbReference>
<evidence type="ECO:0000313" key="2">
    <source>
        <dbReference type="Proteomes" id="UP000243819"/>
    </source>
</evidence>
<gene>
    <name evidence="1" type="ORF">SAMN03080614_100813</name>
</gene>
<dbReference type="RefSeq" id="WP_091349343.1">
    <property type="nucleotide sequence ID" value="NZ_FOIF01000008.1"/>
</dbReference>
<protein>
    <recommendedName>
        <fullName evidence="3">YceG-like family protein</fullName>
    </recommendedName>
</protein>
<accession>A0A1H9ZDX3</accession>
<sequence length="130" mass="14905">MGKNLISLGIGIIITSLFWMNQSLTDQEIITRAKEMGMVFQSEVEEELYQKIKNTIRIEIEEEKSDEILLSIPKGVSTQYIVTLLKEKGFNGDEFLREIEKRGLTSKIRYGDYIIKSNASIEEIISLLTN</sequence>
<keyword evidence="2" id="KW-1185">Reference proteome</keyword>
<evidence type="ECO:0008006" key="3">
    <source>
        <dbReference type="Google" id="ProtNLM"/>
    </source>
</evidence>
<proteinExistence type="predicted"/>
<dbReference type="OrthoDB" id="9792479at2"/>
<dbReference type="STRING" id="1120990.SAMN03080614_100813"/>